<reference evidence="7" key="2">
    <citation type="submission" date="2023-06" db="EMBL/GenBank/DDBJ databases">
        <authorList>
            <person name="Ma L."/>
            <person name="Liu K.-W."/>
            <person name="Li Z."/>
            <person name="Hsiao Y.-Y."/>
            <person name="Qi Y."/>
            <person name="Fu T."/>
            <person name="Tang G."/>
            <person name="Zhang D."/>
            <person name="Sun W.-H."/>
            <person name="Liu D.-K."/>
            <person name="Li Y."/>
            <person name="Chen G.-Z."/>
            <person name="Liu X.-D."/>
            <person name="Liao X.-Y."/>
            <person name="Jiang Y.-T."/>
            <person name="Yu X."/>
            <person name="Hao Y."/>
            <person name="Huang J."/>
            <person name="Zhao X.-W."/>
            <person name="Ke S."/>
            <person name="Chen Y.-Y."/>
            <person name="Wu W.-L."/>
            <person name="Hsu J.-L."/>
            <person name="Lin Y.-F."/>
            <person name="Huang M.-D."/>
            <person name="Li C.-Y."/>
            <person name="Huang L."/>
            <person name="Wang Z.-W."/>
            <person name="Zhao X."/>
            <person name="Zhong W.-Y."/>
            <person name="Peng D.-H."/>
            <person name="Ahmad S."/>
            <person name="Lan S."/>
            <person name="Zhang J.-S."/>
            <person name="Tsai W.-C."/>
            <person name="Van De Peer Y."/>
            <person name="Liu Z.-J."/>
        </authorList>
    </citation>
    <scope>NUCLEOTIDE SEQUENCE</scope>
    <source>
        <strain evidence="7">SCP</strain>
        <tissue evidence="7">Leaves</tissue>
    </source>
</reference>
<evidence type="ECO:0000313" key="8">
    <source>
        <dbReference type="Proteomes" id="UP001179952"/>
    </source>
</evidence>
<proteinExistence type="inferred from homology"/>
<dbReference type="Proteomes" id="UP001179952">
    <property type="component" value="Unassembled WGS sequence"/>
</dbReference>
<sequence length="446" mass="50931">MMQMRKKPSARNAVREHASPKISRQQKKVPEVTEKKATELITSARKQRFVQVTTRETRSGKNPNANHVPAQDDTQVVFYDDAIGGASLDYKTGSRNRGAEKSVDDWTDQSMKFTEFFMTEVQTNQEENLDRNKQLSCPCDSNLDPQTAPSMELDRRKGSAHAPPTELNSSASHCDENKSVGNLSSEVSAIYLAMQHSKLECIDEPSHDPMSVEYCSEADEEDDYDDFDPYLFIRNLPDLSSVVPTHRPMLLPKQTRSCPPTTLVLDLDETLVHSTLEPCQDADFTFPVNYNMKAHTVYVRCRPHLKDFMERVSSLFEIIIFTASQSIYAEHLLNVLDPKRRFIRHRVYRESCVFVDGNYLKDLSVLGRDLARVIIIDNSPQAFGFQVDNGIPIESWFEDRSDQELLSLLPFLETLARAEDVRPLIAKQFNLREKIATAVCHYLNHH</sequence>
<evidence type="ECO:0000256" key="1">
    <source>
        <dbReference type="ARBA" id="ARBA00022801"/>
    </source>
</evidence>
<feature type="region of interest" description="Disordered" evidence="5">
    <location>
        <begin position="1"/>
        <end position="34"/>
    </location>
</feature>
<feature type="region of interest" description="Disordered" evidence="5">
    <location>
        <begin position="124"/>
        <end position="178"/>
    </location>
</feature>
<evidence type="ECO:0000256" key="5">
    <source>
        <dbReference type="SAM" id="MobiDB-lite"/>
    </source>
</evidence>
<name>A0AAV9A6A5_ACOGR</name>
<dbReference type="Gene3D" id="3.40.50.1000">
    <property type="entry name" value="HAD superfamily/HAD-like"/>
    <property type="match status" value="1"/>
</dbReference>
<dbReference type="InterPro" id="IPR004274">
    <property type="entry name" value="FCP1_dom"/>
</dbReference>
<feature type="domain" description="FCP1 homology" evidence="6">
    <location>
        <begin position="256"/>
        <end position="415"/>
    </location>
</feature>
<dbReference type="EMBL" id="JAUJYN010000012">
    <property type="protein sequence ID" value="KAK1259722.1"/>
    <property type="molecule type" value="Genomic_DNA"/>
</dbReference>
<dbReference type="SMART" id="SM00577">
    <property type="entry name" value="CPDc"/>
    <property type="match status" value="1"/>
</dbReference>
<gene>
    <name evidence="7" type="ORF">QJS04_geneDACA015469</name>
</gene>
<dbReference type="PROSITE" id="PS50969">
    <property type="entry name" value="FCP1"/>
    <property type="match status" value="1"/>
</dbReference>
<keyword evidence="1" id="KW-0378">Hydrolase</keyword>
<dbReference type="PANTHER" id="PTHR12210">
    <property type="entry name" value="DULLARD PROTEIN PHOSPHATASE"/>
    <property type="match status" value="1"/>
</dbReference>
<evidence type="ECO:0000313" key="7">
    <source>
        <dbReference type="EMBL" id="KAK1259722.1"/>
    </source>
</evidence>
<protein>
    <recommendedName>
        <fullName evidence="6">FCP1 homology domain-containing protein</fullName>
    </recommendedName>
</protein>
<dbReference type="GO" id="GO:0005634">
    <property type="term" value="C:nucleus"/>
    <property type="evidence" value="ECO:0007669"/>
    <property type="project" value="UniProtKB-ARBA"/>
</dbReference>
<accession>A0AAV9A6A5</accession>
<organism evidence="7 8">
    <name type="scientific">Acorus gramineus</name>
    <name type="common">Dwarf sweet flag</name>
    <dbReference type="NCBI Taxonomy" id="55184"/>
    <lineage>
        <taxon>Eukaryota</taxon>
        <taxon>Viridiplantae</taxon>
        <taxon>Streptophyta</taxon>
        <taxon>Embryophyta</taxon>
        <taxon>Tracheophyta</taxon>
        <taxon>Spermatophyta</taxon>
        <taxon>Magnoliopsida</taxon>
        <taxon>Liliopsida</taxon>
        <taxon>Acoraceae</taxon>
        <taxon>Acorus</taxon>
    </lineage>
</organism>
<dbReference type="InterPro" id="IPR036412">
    <property type="entry name" value="HAD-like_sf"/>
</dbReference>
<dbReference type="InterPro" id="IPR050365">
    <property type="entry name" value="TIM50"/>
</dbReference>
<evidence type="ECO:0000256" key="3">
    <source>
        <dbReference type="ARBA" id="ARBA00037324"/>
    </source>
</evidence>
<dbReference type="CDD" id="cd07521">
    <property type="entry name" value="HAD_FCP1-like"/>
    <property type="match status" value="1"/>
</dbReference>
<keyword evidence="2" id="KW-0904">Protein phosphatase</keyword>
<comment type="function">
    <text evidence="3">Probable phosphatase.</text>
</comment>
<dbReference type="Pfam" id="PF03031">
    <property type="entry name" value="NIF"/>
    <property type="match status" value="1"/>
</dbReference>
<dbReference type="NCBIfam" id="TIGR02251">
    <property type="entry name" value="HIF-SF_euk"/>
    <property type="match status" value="1"/>
</dbReference>
<evidence type="ECO:0000259" key="6">
    <source>
        <dbReference type="PROSITE" id="PS50969"/>
    </source>
</evidence>
<dbReference type="InterPro" id="IPR023214">
    <property type="entry name" value="HAD_sf"/>
</dbReference>
<dbReference type="AlphaFoldDB" id="A0AAV9A6A5"/>
<reference evidence="7" key="1">
    <citation type="journal article" date="2023" name="Nat. Commun.">
        <title>Diploid and tetraploid genomes of Acorus and the evolution of monocots.</title>
        <authorList>
            <person name="Ma L."/>
            <person name="Liu K.W."/>
            <person name="Li Z."/>
            <person name="Hsiao Y.Y."/>
            <person name="Qi Y."/>
            <person name="Fu T."/>
            <person name="Tang G.D."/>
            <person name="Zhang D."/>
            <person name="Sun W.H."/>
            <person name="Liu D.K."/>
            <person name="Li Y."/>
            <person name="Chen G.Z."/>
            <person name="Liu X.D."/>
            <person name="Liao X.Y."/>
            <person name="Jiang Y.T."/>
            <person name="Yu X."/>
            <person name="Hao Y."/>
            <person name="Huang J."/>
            <person name="Zhao X.W."/>
            <person name="Ke S."/>
            <person name="Chen Y.Y."/>
            <person name="Wu W.L."/>
            <person name="Hsu J.L."/>
            <person name="Lin Y.F."/>
            <person name="Huang M.D."/>
            <person name="Li C.Y."/>
            <person name="Huang L."/>
            <person name="Wang Z.W."/>
            <person name="Zhao X."/>
            <person name="Zhong W.Y."/>
            <person name="Peng D.H."/>
            <person name="Ahmad S."/>
            <person name="Lan S."/>
            <person name="Zhang J.S."/>
            <person name="Tsai W.C."/>
            <person name="Van de Peer Y."/>
            <person name="Liu Z.J."/>
        </authorList>
    </citation>
    <scope>NUCLEOTIDE SEQUENCE</scope>
    <source>
        <strain evidence="7">SCP</strain>
    </source>
</reference>
<dbReference type="SUPFAM" id="SSF56784">
    <property type="entry name" value="HAD-like"/>
    <property type="match status" value="1"/>
</dbReference>
<comment type="caution">
    <text evidence="7">The sequence shown here is derived from an EMBL/GenBank/DDBJ whole genome shotgun (WGS) entry which is preliminary data.</text>
</comment>
<comment type="similarity">
    <text evidence="4">Belongs to the CTDSPL2 family.</text>
</comment>
<evidence type="ECO:0000256" key="4">
    <source>
        <dbReference type="ARBA" id="ARBA00038355"/>
    </source>
</evidence>
<dbReference type="GO" id="GO:0004721">
    <property type="term" value="F:phosphoprotein phosphatase activity"/>
    <property type="evidence" value="ECO:0007669"/>
    <property type="project" value="UniProtKB-KW"/>
</dbReference>
<evidence type="ECO:0000256" key="2">
    <source>
        <dbReference type="ARBA" id="ARBA00022912"/>
    </source>
</evidence>
<dbReference type="InterPro" id="IPR011948">
    <property type="entry name" value="Dullard_phosphatase"/>
</dbReference>
<keyword evidence="8" id="KW-1185">Reference proteome</keyword>
<dbReference type="FunFam" id="3.40.50.1000:FF:000015">
    <property type="entry name" value="CTD small phosphatase-like protein 2"/>
    <property type="match status" value="1"/>
</dbReference>